<evidence type="ECO:0000313" key="2">
    <source>
        <dbReference type="EMBL" id="CAB4365109.1"/>
    </source>
</evidence>
<dbReference type="SUPFAM" id="SSF52096">
    <property type="entry name" value="ClpP/crotonase"/>
    <property type="match status" value="1"/>
</dbReference>
<evidence type="ECO:0000313" key="7">
    <source>
        <dbReference type="EMBL" id="CAB5022067.1"/>
    </source>
</evidence>
<dbReference type="Gene3D" id="1.10.12.10">
    <property type="entry name" value="Lyase 2-enoyl-coa Hydratase, Chain A, domain 2"/>
    <property type="match status" value="1"/>
</dbReference>
<sequence>MTSTELSPSEAVVLSELDEHGVLLLTLNRPERNNGWTVEMEEAYFGALIDAANDPAVKVIVVTGAGRAFCPGLDMIALAESAATGKRIGSRRYPMTLARRVHKPIIAAVNGAAAGIGFIQACCADIRFAASTAKFTTSFARRGLPAEHGITWVVERIVGYANAADLMLSARVVLADEALAMGLVNRVLPPDELLPAALAYARDIANNCAPISLAHIKGQLIDDLERSSEEARMQGLVLMADHSVSDDFSEGVKSFQEKRLPHFSGYDAELKVMRGF</sequence>
<evidence type="ECO:0000313" key="3">
    <source>
        <dbReference type="EMBL" id="CAB4738513.1"/>
    </source>
</evidence>
<dbReference type="EMBL" id="CAFBOL010000181">
    <property type="protein sequence ID" value="CAB5022067.1"/>
    <property type="molecule type" value="Genomic_DNA"/>
</dbReference>
<comment type="similarity">
    <text evidence="1">Belongs to the enoyl-CoA hydratase/isomerase family.</text>
</comment>
<dbReference type="InterPro" id="IPR029045">
    <property type="entry name" value="ClpP/crotonase-like_dom_sf"/>
</dbReference>
<evidence type="ECO:0000313" key="4">
    <source>
        <dbReference type="EMBL" id="CAB4834659.1"/>
    </source>
</evidence>
<evidence type="ECO:0000256" key="1">
    <source>
        <dbReference type="ARBA" id="ARBA00005254"/>
    </source>
</evidence>
<reference evidence="5" key="1">
    <citation type="submission" date="2020-05" db="EMBL/GenBank/DDBJ databases">
        <authorList>
            <person name="Chiriac C."/>
            <person name="Salcher M."/>
            <person name="Ghai R."/>
            <person name="Kavagutti S V."/>
        </authorList>
    </citation>
    <scope>NUCLEOTIDE SEQUENCE</scope>
</reference>
<gene>
    <name evidence="3" type="ORF">UFOPK2656_02723</name>
    <name evidence="4" type="ORF">UFOPK3099_02577</name>
    <name evidence="5" type="ORF">UFOPK3267_00139</name>
    <name evidence="6" type="ORF">UFOPK3651_02717</name>
    <name evidence="7" type="ORF">UFOPK3931_03422</name>
    <name evidence="2" type="ORF">UFOPK4189_02865</name>
</gene>
<dbReference type="EMBL" id="CAFBIY010000004">
    <property type="protein sequence ID" value="CAB4846205.1"/>
    <property type="molecule type" value="Genomic_DNA"/>
</dbReference>
<dbReference type="EMBL" id="CAFAAV010000267">
    <property type="protein sequence ID" value="CAB4834659.1"/>
    <property type="molecule type" value="Genomic_DNA"/>
</dbReference>
<dbReference type="EMBL" id="CAFBMT010000020">
    <property type="protein sequence ID" value="CAB4949020.1"/>
    <property type="molecule type" value="Genomic_DNA"/>
</dbReference>
<dbReference type="CDD" id="cd06558">
    <property type="entry name" value="crotonase-like"/>
    <property type="match status" value="1"/>
</dbReference>
<name>A0A6J7BM07_9ZZZZ</name>
<evidence type="ECO:0000313" key="6">
    <source>
        <dbReference type="EMBL" id="CAB4949020.1"/>
    </source>
</evidence>
<dbReference type="PANTHER" id="PTHR43802:SF1">
    <property type="entry name" value="IP11341P-RELATED"/>
    <property type="match status" value="1"/>
</dbReference>
<organism evidence="5">
    <name type="scientific">freshwater metagenome</name>
    <dbReference type="NCBI Taxonomy" id="449393"/>
    <lineage>
        <taxon>unclassified sequences</taxon>
        <taxon>metagenomes</taxon>
        <taxon>ecological metagenomes</taxon>
    </lineage>
</organism>
<proteinExistence type="inferred from homology"/>
<dbReference type="InterPro" id="IPR001753">
    <property type="entry name" value="Enoyl-CoA_hydra/iso"/>
</dbReference>
<dbReference type="AlphaFoldDB" id="A0A6J7BM07"/>
<accession>A0A6J7BM07</accession>
<dbReference type="Gene3D" id="3.90.226.10">
    <property type="entry name" value="2-enoyl-CoA Hydratase, Chain A, domain 1"/>
    <property type="match status" value="1"/>
</dbReference>
<dbReference type="InterPro" id="IPR014748">
    <property type="entry name" value="Enoyl-CoA_hydra_C"/>
</dbReference>
<dbReference type="PANTHER" id="PTHR43802">
    <property type="entry name" value="ENOYL-COA HYDRATASE"/>
    <property type="match status" value="1"/>
</dbReference>
<dbReference type="EMBL" id="CAEZYF010000022">
    <property type="protein sequence ID" value="CAB4738513.1"/>
    <property type="molecule type" value="Genomic_DNA"/>
</dbReference>
<evidence type="ECO:0000313" key="5">
    <source>
        <dbReference type="EMBL" id="CAB4846205.1"/>
    </source>
</evidence>
<dbReference type="EMBL" id="CAESGF010000024">
    <property type="protein sequence ID" value="CAB4365109.1"/>
    <property type="molecule type" value="Genomic_DNA"/>
</dbReference>
<dbReference type="Pfam" id="PF00378">
    <property type="entry name" value="ECH_1"/>
    <property type="match status" value="1"/>
</dbReference>
<protein>
    <submittedName>
        <fullName evidence="5">Unannotated protein</fullName>
    </submittedName>
</protein>